<comment type="function">
    <text evidence="1">Catalyzes the epimerization of the S- and R-forms of NAD(P)HX, a damaged form of NAD(P)H that is a result of enzymatic or heat-dependent hydration. This is a prerequisite for the S-specific NAD(P)H-hydrate dehydratase to allow the repair of both epimers of NAD(P)HX.</text>
</comment>
<evidence type="ECO:0000259" key="2">
    <source>
        <dbReference type="PROSITE" id="PS51385"/>
    </source>
</evidence>
<keyword evidence="4" id="KW-1185">Reference proteome</keyword>
<dbReference type="STRING" id="1043493.SAMN05421637_0493"/>
<sequence length="225" mass="22717">MTASDHVVTVAALREAERRTMLTVPEDALMDRAAAAVADAAAELAAARGLPLDGLRVCVVAGSGSNGGDALLAGALLSRRGARVVAVVTADRAHERGVRLLEEAAGEGAVSGVAFPLGRERVLDSQLVIDGFAGIGGRLGLPDDAWSILGRAVDAGLPIVAVDVPSGLAADSGELPPAQDDAPGRHVVADVTVTFTALKRCLVEQPAARAAGRVVLADVGVELDS</sequence>
<reference evidence="4" key="1">
    <citation type="submission" date="2016-10" db="EMBL/GenBank/DDBJ databases">
        <authorList>
            <person name="Varghese N."/>
        </authorList>
    </citation>
    <scope>NUCLEOTIDE SEQUENCE [LARGE SCALE GENOMIC DNA]</scope>
    <source>
        <strain evidence="4">DSM 24868</strain>
    </source>
</reference>
<dbReference type="Proteomes" id="UP000183315">
    <property type="component" value="Unassembled WGS sequence"/>
</dbReference>
<keyword evidence="1" id="KW-0630">Potassium</keyword>
<evidence type="ECO:0000313" key="3">
    <source>
        <dbReference type="EMBL" id="SEI94501.1"/>
    </source>
</evidence>
<comment type="caution">
    <text evidence="1">Lacks conserved residue(s) required for the propagation of feature annotation.</text>
</comment>
<dbReference type="GO" id="GO:0052856">
    <property type="term" value="F:NAD(P)HX epimerase activity"/>
    <property type="evidence" value="ECO:0007669"/>
    <property type="project" value="UniProtKB-UniRule"/>
</dbReference>
<keyword evidence="1" id="KW-0479">Metal-binding</keyword>
<evidence type="ECO:0000256" key="1">
    <source>
        <dbReference type="HAMAP-Rule" id="MF_01966"/>
    </source>
</evidence>
<dbReference type="Pfam" id="PF03853">
    <property type="entry name" value="YjeF_N"/>
    <property type="match status" value="1"/>
</dbReference>
<dbReference type="GO" id="GO:0000166">
    <property type="term" value="F:nucleotide binding"/>
    <property type="evidence" value="ECO:0007669"/>
    <property type="project" value="UniProtKB-KW"/>
</dbReference>
<dbReference type="AlphaFoldDB" id="A0A1H6UQG4"/>
<evidence type="ECO:0000313" key="4">
    <source>
        <dbReference type="Proteomes" id="UP000183315"/>
    </source>
</evidence>
<feature type="binding site" evidence="1">
    <location>
        <begin position="65"/>
        <end position="69"/>
    </location>
    <ligand>
        <name>(6S)-NADPHX</name>
        <dbReference type="ChEBI" id="CHEBI:64076"/>
    </ligand>
</feature>
<proteinExistence type="inferred from homology"/>
<dbReference type="Gene3D" id="3.40.50.10260">
    <property type="entry name" value="YjeF N-terminal domain"/>
    <property type="match status" value="1"/>
</dbReference>
<gene>
    <name evidence="1" type="primary">nnrE</name>
    <name evidence="3" type="ORF">SAMN05421637_0493</name>
</gene>
<protein>
    <recommendedName>
        <fullName evidence="1">NAD(P)H-hydrate epimerase</fullName>
        <ecNumber evidence="1">5.1.99.6</ecNumber>
    </recommendedName>
    <alternativeName>
        <fullName evidence="1">NAD(P)HX epimerase</fullName>
    </alternativeName>
</protein>
<comment type="similarity">
    <text evidence="1">Belongs to the NnrE/AIBP family.</text>
</comment>
<feature type="binding site" evidence="1">
    <location>
        <position position="166"/>
    </location>
    <ligand>
        <name>K(+)</name>
        <dbReference type="ChEBI" id="CHEBI:29103"/>
    </ligand>
</feature>
<keyword evidence="1" id="KW-0413">Isomerase</keyword>
<dbReference type="OrthoDB" id="9806925at2"/>
<dbReference type="RefSeq" id="WP_052405516.1">
    <property type="nucleotide sequence ID" value="NZ_BBLU01000002.1"/>
</dbReference>
<name>A0A1H6UQG4_9MICO</name>
<feature type="binding site" evidence="1">
    <location>
        <position position="163"/>
    </location>
    <ligand>
        <name>(6S)-NADPHX</name>
        <dbReference type="ChEBI" id="CHEBI:64076"/>
    </ligand>
</feature>
<dbReference type="InterPro" id="IPR004443">
    <property type="entry name" value="YjeF_N_dom"/>
</dbReference>
<dbReference type="PROSITE" id="PS51385">
    <property type="entry name" value="YJEF_N"/>
    <property type="match status" value="1"/>
</dbReference>
<feature type="binding site" evidence="1">
    <location>
        <position position="130"/>
    </location>
    <ligand>
        <name>K(+)</name>
        <dbReference type="ChEBI" id="CHEBI:29103"/>
    </ligand>
</feature>
<organism evidence="3 4">
    <name type="scientific">Demequina mangrovi</name>
    <dbReference type="NCBI Taxonomy" id="1043493"/>
    <lineage>
        <taxon>Bacteria</taxon>
        <taxon>Bacillati</taxon>
        <taxon>Actinomycetota</taxon>
        <taxon>Actinomycetes</taxon>
        <taxon>Micrococcales</taxon>
        <taxon>Demequinaceae</taxon>
        <taxon>Demequina</taxon>
    </lineage>
</organism>
<accession>A0A1H6UQG4</accession>
<keyword evidence="1" id="KW-0521">NADP</keyword>
<dbReference type="GO" id="GO:0046872">
    <property type="term" value="F:metal ion binding"/>
    <property type="evidence" value="ECO:0007669"/>
    <property type="project" value="UniProtKB-KW"/>
</dbReference>
<dbReference type="InterPro" id="IPR036652">
    <property type="entry name" value="YjeF_N_dom_sf"/>
</dbReference>
<dbReference type="HAMAP" id="MF_01966">
    <property type="entry name" value="NADHX_epimerase"/>
    <property type="match status" value="1"/>
</dbReference>
<keyword evidence="1" id="KW-0547">Nucleotide-binding</keyword>
<comment type="cofactor">
    <cofactor evidence="1">
        <name>K(+)</name>
        <dbReference type="ChEBI" id="CHEBI:29103"/>
    </cofactor>
    <text evidence="1">Binds 1 potassium ion per subunit.</text>
</comment>
<dbReference type="EMBL" id="FNZI01000001">
    <property type="protein sequence ID" value="SEI94501.1"/>
    <property type="molecule type" value="Genomic_DNA"/>
</dbReference>
<dbReference type="SUPFAM" id="SSF64153">
    <property type="entry name" value="YjeF N-terminal domain-like"/>
    <property type="match status" value="1"/>
</dbReference>
<keyword evidence="1" id="KW-0520">NAD</keyword>
<comment type="catalytic activity">
    <reaction evidence="1">
        <text>(6R)-NADPHX = (6S)-NADPHX</text>
        <dbReference type="Rhea" id="RHEA:32227"/>
        <dbReference type="ChEBI" id="CHEBI:64076"/>
        <dbReference type="ChEBI" id="CHEBI:64077"/>
        <dbReference type="EC" id="5.1.99.6"/>
    </reaction>
</comment>
<feature type="binding site" evidence="1">
    <location>
        <position position="66"/>
    </location>
    <ligand>
        <name>K(+)</name>
        <dbReference type="ChEBI" id="CHEBI:29103"/>
    </ligand>
</feature>
<comment type="catalytic activity">
    <reaction evidence="1">
        <text>(6R)-NADHX = (6S)-NADHX</text>
        <dbReference type="Rhea" id="RHEA:32215"/>
        <dbReference type="ChEBI" id="CHEBI:64074"/>
        <dbReference type="ChEBI" id="CHEBI:64075"/>
        <dbReference type="EC" id="5.1.99.6"/>
    </reaction>
</comment>
<dbReference type="eggNOG" id="COG0062">
    <property type="taxonomic scope" value="Bacteria"/>
</dbReference>
<dbReference type="EC" id="5.1.99.6" evidence="1"/>
<feature type="domain" description="YjeF N-terminal" evidence="2">
    <location>
        <begin position="13"/>
        <end position="225"/>
    </location>
</feature>